<keyword evidence="2" id="KW-1185">Reference proteome</keyword>
<name>A0A4R2LL62_9FIRM</name>
<comment type="caution">
    <text evidence="1">The sequence shown here is derived from an EMBL/GenBank/DDBJ whole genome shotgun (WGS) entry which is preliminary data.</text>
</comment>
<evidence type="ECO:0008006" key="3">
    <source>
        <dbReference type="Google" id="ProtNLM"/>
    </source>
</evidence>
<proteinExistence type="predicted"/>
<dbReference type="Proteomes" id="UP000295711">
    <property type="component" value="Unassembled WGS sequence"/>
</dbReference>
<dbReference type="OrthoDB" id="1975087at2"/>
<reference evidence="1 2" key="1">
    <citation type="submission" date="2019-03" db="EMBL/GenBank/DDBJ databases">
        <title>Genomic Encyclopedia of Type Strains, Phase IV (KMG-IV): sequencing the most valuable type-strain genomes for metagenomic binning, comparative biology and taxonomic classification.</title>
        <authorList>
            <person name="Goeker M."/>
        </authorList>
    </citation>
    <scope>NUCLEOTIDE SEQUENCE [LARGE SCALE GENOMIC DNA]</scope>
    <source>
        <strain evidence="1 2">DSM 28559</strain>
    </source>
</reference>
<gene>
    <name evidence="1" type="ORF">EV212_101159</name>
</gene>
<accession>A0A4R2LL62</accession>
<dbReference type="EMBL" id="SLXA01000001">
    <property type="protein sequence ID" value="TCO86374.1"/>
    <property type="molecule type" value="Genomic_DNA"/>
</dbReference>
<evidence type="ECO:0000313" key="2">
    <source>
        <dbReference type="Proteomes" id="UP000295711"/>
    </source>
</evidence>
<dbReference type="AlphaFoldDB" id="A0A4R2LL62"/>
<sequence>MSGEVRQRYMQANYIDVGSTDSTYAFMGAGFSELNESPSAQTSSKRYINDKAQTKRVTGYDWSSSFNTDQIRSEEAVDFICKIGELQKVGGDAETDYVIVDLDQKVGDTGSSYHARKFHVAVEISNFENNDGEMAASGNLLQIGNLTEGTFDTNSKTFTASV</sequence>
<protein>
    <recommendedName>
        <fullName evidence="3">Tail tube protein</fullName>
    </recommendedName>
</protein>
<evidence type="ECO:0000313" key="1">
    <source>
        <dbReference type="EMBL" id="TCO86374.1"/>
    </source>
</evidence>
<organism evidence="1 2">
    <name type="scientific">Frisingicoccus caecimuris</name>
    <dbReference type="NCBI Taxonomy" id="1796636"/>
    <lineage>
        <taxon>Bacteria</taxon>
        <taxon>Bacillati</taxon>
        <taxon>Bacillota</taxon>
        <taxon>Clostridia</taxon>
        <taxon>Lachnospirales</taxon>
        <taxon>Lachnospiraceae</taxon>
        <taxon>Frisingicoccus</taxon>
    </lineage>
</organism>
<dbReference type="RefSeq" id="WP_132087401.1">
    <property type="nucleotide sequence ID" value="NZ_JANKAQ010000005.1"/>
</dbReference>